<dbReference type="GO" id="GO:0016020">
    <property type="term" value="C:membrane"/>
    <property type="evidence" value="ECO:0007669"/>
    <property type="project" value="UniProtKB-ARBA"/>
</dbReference>
<dbReference type="AlphaFoldDB" id="A0A239N130"/>
<dbReference type="GO" id="GO:0015031">
    <property type="term" value="P:protein transport"/>
    <property type="evidence" value="ECO:0007669"/>
    <property type="project" value="UniProtKB-KW"/>
</dbReference>
<dbReference type="Proteomes" id="UP000198280">
    <property type="component" value="Unassembled WGS sequence"/>
</dbReference>
<evidence type="ECO:0000313" key="8">
    <source>
        <dbReference type="EMBL" id="SNT48142.1"/>
    </source>
</evidence>
<evidence type="ECO:0000256" key="1">
    <source>
        <dbReference type="ARBA" id="ARBA00004167"/>
    </source>
</evidence>
<keyword evidence="5" id="KW-1133">Transmembrane helix</keyword>
<keyword evidence="9" id="KW-1185">Reference proteome</keyword>
<dbReference type="OrthoDB" id="3267321at2"/>
<dbReference type="Pfam" id="PF02416">
    <property type="entry name" value="TatA_B_E"/>
    <property type="match status" value="1"/>
</dbReference>
<evidence type="ECO:0000313" key="9">
    <source>
        <dbReference type="Proteomes" id="UP000198280"/>
    </source>
</evidence>
<proteinExistence type="predicted"/>
<dbReference type="EMBL" id="FZOF01000029">
    <property type="protein sequence ID" value="SNT48142.1"/>
    <property type="molecule type" value="Genomic_DNA"/>
</dbReference>
<keyword evidence="6" id="KW-0811">Translocation</keyword>
<dbReference type="InterPro" id="IPR003369">
    <property type="entry name" value="TatA/B/E"/>
</dbReference>
<evidence type="ECO:0000256" key="7">
    <source>
        <dbReference type="ARBA" id="ARBA00023136"/>
    </source>
</evidence>
<dbReference type="RefSeq" id="WP_089228209.1">
    <property type="nucleotide sequence ID" value="NZ_FZOF01000029.1"/>
</dbReference>
<evidence type="ECO:0000256" key="2">
    <source>
        <dbReference type="ARBA" id="ARBA00022448"/>
    </source>
</evidence>
<reference evidence="8 9" key="1">
    <citation type="submission" date="2017-06" db="EMBL/GenBank/DDBJ databases">
        <authorList>
            <person name="Kim H.J."/>
            <person name="Triplett B.A."/>
        </authorList>
    </citation>
    <scope>NUCLEOTIDE SEQUENCE [LARGE SCALE GENOMIC DNA]</scope>
    <source>
        <strain evidence="8 9">CGMCC 4.1858</strain>
    </source>
</reference>
<sequence>MFSDIGPLEILTLLVVAVVLVGPDKLPGLVSDTVRALRGLRELAQGARAGLRDELPPEIRDLDLTDLDPRDPPAGGRR</sequence>
<name>A0A239N130_9ACTN</name>
<evidence type="ECO:0000256" key="4">
    <source>
        <dbReference type="ARBA" id="ARBA00022927"/>
    </source>
</evidence>
<gene>
    <name evidence="8" type="ORF">SAMN05216252_12982</name>
</gene>
<organism evidence="8 9">
    <name type="scientific">Actinacidiphila glaucinigra</name>
    <dbReference type="NCBI Taxonomy" id="235986"/>
    <lineage>
        <taxon>Bacteria</taxon>
        <taxon>Bacillati</taxon>
        <taxon>Actinomycetota</taxon>
        <taxon>Actinomycetes</taxon>
        <taxon>Kitasatosporales</taxon>
        <taxon>Streptomycetaceae</taxon>
        <taxon>Actinacidiphila</taxon>
    </lineage>
</organism>
<protein>
    <submittedName>
        <fullName evidence="8">Sec-independent protein translocase protein TatB</fullName>
    </submittedName>
</protein>
<evidence type="ECO:0000256" key="6">
    <source>
        <dbReference type="ARBA" id="ARBA00023010"/>
    </source>
</evidence>
<keyword evidence="7" id="KW-0472">Membrane</keyword>
<evidence type="ECO:0000256" key="3">
    <source>
        <dbReference type="ARBA" id="ARBA00022692"/>
    </source>
</evidence>
<accession>A0A239N130</accession>
<dbReference type="PRINTS" id="PR01506">
    <property type="entry name" value="TATBPROTEIN"/>
</dbReference>
<evidence type="ECO:0000256" key="5">
    <source>
        <dbReference type="ARBA" id="ARBA00022989"/>
    </source>
</evidence>
<keyword evidence="3" id="KW-0812">Transmembrane</keyword>
<keyword evidence="2" id="KW-0813">Transport</keyword>
<comment type="subcellular location">
    <subcellularLocation>
        <location evidence="1">Membrane</location>
        <topology evidence="1">Single-pass membrane protein</topology>
    </subcellularLocation>
</comment>
<dbReference type="Gene3D" id="1.20.5.3310">
    <property type="match status" value="1"/>
</dbReference>
<keyword evidence="4" id="KW-0653">Protein transport</keyword>